<evidence type="ECO:0000256" key="1">
    <source>
        <dbReference type="ARBA" id="ARBA00022387"/>
    </source>
</evidence>
<dbReference type="InterPro" id="IPR044865">
    <property type="entry name" value="MRH_dom"/>
</dbReference>
<dbReference type="AlphaFoldDB" id="A0A6S8A662"/>
<name>A0A6S8A662_9STRA</name>
<dbReference type="PROSITE" id="PS51914">
    <property type="entry name" value="MRH"/>
    <property type="match status" value="1"/>
</dbReference>
<dbReference type="EMBL" id="HBIJ01003453">
    <property type="protein sequence ID" value="CAE0361667.1"/>
    <property type="molecule type" value="Transcribed_RNA"/>
</dbReference>
<feature type="compositionally biased region" description="Polar residues" evidence="5">
    <location>
        <begin position="33"/>
        <end position="51"/>
    </location>
</feature>
<evidence type="ECO:0000313" key="8">
    <source>
        <dbReference type="EMBL" id="CAE0361668.1"/>
    </source>
</evidence>
<evidence type="ECO:0000256" key="3">
    <source>
        <dbReference type="ARBA" id="ARBA00022824"/>
    </source>
</evidence>
<proteinExistence type="predicted"/>
<dbReference type="EMBL" id="HBIJ01003454">
    <property type="protein sequence ID" value="CAE0361668.1"/>
    <property type="molecule type" value="Transcribed_RNA"/>
</dbReference>
<dbReference type="InterPro" id="IPR009011">
    <property type="entry name" value="Man6P_isomerase_rcpt-bd_dom_sf"/>
</dbReference>
<dbReference type="Gene3D" id="2.70.130.10">
    <property type="entry name" value="Mannose-6-phosphate receptor binding domain"/>
    <property type="match status" value="1"/>
</dbReference>
<dbReference type="PANTHER" id="PTHR12630:SF1">
    <property type="entry name" value="GLUCOSIDASE 2 SUBUNIT BETA"/>
    <property type="match status" value="1"/>
</dbReference>
<dbReference type="InterPro" id="IPR036607">
    <property type="entry name" value="PRKCSH"/>
</dbReference>
<dbReference type="InterPro" id="IPR002172">
    <property type="entry name" value="LDrepeatLR_classA_rpt"/>
</dbReference>
<reference evidence="7" key="1">
    <citation type="submission" date="2021-01" db="EMBL/GenBank/DDBJ databases">
        <authorList>
            <person name="Corre E."/>
            <person name="Pelletier E."/>
            <person name="Niang G."/>
            <person name="Scheremetjew M."/>
            <person name="Finn R."/>
            <person name="Kale V."/>
            <person name="Holt S."/>
            <person name="Cochrane G."/>
            <person name="Meng A."/>
            <person name="Brown T."/>
            <person name="Cohen L."/>
        </authorList>
    </citation>
    <scope>NUCLEOTIDE SEQUENCE</scope>
    <source>
        <strain evidence="7">CCMP1510</strain>
    </source>
</reference>
<dbReference type="Pfam" id="PF13015">
    <property type="entry name" value="PRKCSH_1"/>
    <property type="match status" value="1"/>
</dbReference>
<evidence type="ECO:0000256" key="4">
    <source>
        <dbReference type="ARBA" id="ARBA00023157"/>
    </source>
</evidence>
<dbReference type="InterPro" id="IPR039794">
    <property type="entry name" value="Gtb1-like"/>
</dbReference>
<evidence type="ECO:0000313" key="7">
    <source>
        <dbReference type="EMBL" id="CAE0361667.1"/>
    </source>
</evidence>
<dbReference type="SUPFAM" id="SSF50911">
    <property type="entry name" value="Mannose 6-phosphate receptor domain"/>
    <property type="match status" value="1"/>
</dbReference>
<dbReference type="PANTHER" id="PTHR12630">
    <property type="entry name" value="N-LINKED OLIGOSACCHARIDE PROCESSING"/>
    <property type="match status" value="1"/>
</dbReference>
<keyword evidence="4" id="KW-1015">Disulfide bond</keyword>
<keyword evidence="3" id="KW-0256">Endoplasmic reticulum</keyword>
<feature type="domain" description="MRH" evidence="6">
    <location>
        <begin position="302"/>
        <end position="461"/>
    </location>
</feature>
<sequence length="512" mass="57247">MAEEAVINEKEISRDDDPSPIQNEENHAIEENAFQNTSPTETSADSNQPTPINIDAAGEESVGSARSGIIDIFIWLRIIRTPFKLYVLIASLSLLWLVIQKCRNSRYDWRRNCGTRFAGIGDDYCDCYDGRDEALFASTACSDSSSADFVCHSAFVAPFRVPRSKVKDGIVDCCDGSDEGFTSFSSIFEHLTSSSPCYAALEVEVLRLEKLAVQAMQIRKIRQVAIERAKVLAAEARDIIDKARPWVASAQHRIATATTINERQFYQHQLQAFLTSMTPKSAAAEARADVYGHDGAWLSLSGHCFESPLLSDKQTLGGFSSVHPEYYRFRYCPFANITQRRSPSSEGSTEIGENRQVLLGKFRGWIGPVVRTPDGHYLPRPRIPASARLFHSQNRGDFAAGDARVPGHLQLYDGGAICVGNKPRHVMIDFICALENALVAVDEDGTCDYVLEFQTPFACPLDYRQHAHKLYKLRATLRIPWALSLPRILYIYTQRMFLYVTVVFSADPSSIF</sequence>
<protein>
    <recommendedName>
        <fullName evidence="1">Glucosidase 2 subunit beta</fullName>
    </recommendedName>
</protein>
<evidence type="ECO:0000259" key="6">
    <source>
        <dbReference type="PROSITE" id="PS51914"/>
    </source>
</evidence>
<evidence type="ECO:0000256" key="2">
    <source>
        <dbReference type="ARBA" id="ARBA00022729"/>
    </source>
</evidence>
<dbReference type="InterPro" id="IPR028146">
    <property type="entry name" value="PRKCSH_N"/>
</dbReference>
<feature type="compositionally biased region" description="Basic and acidic residues" evidence="5">
    <location>
        <begin position="7"/>
        <end position="17"/>
    </location>
</feature>
<evidence type="ECO:0000256" key="5">
    <source>
        <dbReference type="SAM" id="MobiDB-lite"/>
    </source>
</evidence>
<accession>A0A6S8A662</accession>
<dbReference type="GO" id="GO:0006491">
    <property type="term" value="P:N-glycan processing"/>
    <property type="evidence" value="ECO:0007669"/>
    <property type="project" value="TreeGrafter"/>
</dbReference>
<dbReference type="CDD" id="cd00112">
    <property type="entry name" value="LDLa"/>
    <property type="match status" value="1"/>
</dbReference>
<feature type="region of interest" description="Disordered" evidence="5">
    <location>
        <begin position="1"/>
        <end position="53"/>
    </location>
</feature>
<gene>
    <name evidence="7" type="ORF">ALAG00032_LOCUS2400</name>
    <name evidence="8" type="ORF">ALAG00032_LOCUS2401</name>
</gene>
<organism evidence="7">
    <name type="scientific">Aureoumbra lagunensis</name>
    <dbReference type="NCBI Taxonomy" id="44058"/>
    <lineage>
        <taxon>Eukaryota</taxon>
        <taxon>Sar</taxon>
        <taxon>Stramenopiles</taxon>
        <taxon>Ochrophyta</taxon>
        <taxon>Pelagophyceae</taxon>
        <taxon>Pelagomonadales</taxon>
        <taxon>Aureoumbra</taxon>
    </lineage>
</organism>
<dbReference type="Pfam" id="PF12999">
    <property type="entry name" value="PRKCSH-like"/>
    <property type="match status" value="1"/>
</dbReference>
<keyword evidence="2" id="KW-0732">Signal</keyword>
<dbReference type="GO" id="GO:0017177">
    <property type="term" value="C:glucosidase II complex"/>
    <property type="evidence" value="ECO:0007669"/>
    <property type="project" value="TreeGrafter"/>
</dbReference>